<reference evidence="2 3" key="1">
    <citation type="submission" date="2017-03" db="EMBL/GenBank/DDBJ databases">
        <authorList>
            <person name="Afonso C.L."/>
            <person name="Miller P.J."/>
            <person name="Scott M.A."/>
            <person name="Spackman E."/>
            <person name="Goraichik I."/>
            <person name="Dimitrov K.M."/>
            <person name="Suarez D.L."/>
            <person name="Swayne D.E."/>
        </authorList>
    </citation>
    <scope>NUCLEOTIDE SEQUENCE [LARGE SCALE GENOMIC DNA]</scope>
    <source>
        <strain evidence="2 3">CECT 7023</strain>
    </source>
</reference>
<dbReference type="RefSeq" id="WP_085880058.1">
    <property type="nucleotide sequence ID" value="NZ_FWFZ01000020.1"/>
</dbReference>
<sequence>MVRSLAALAALILPAALNAEPVLVDDPAACALYDANAPGAMMTLQGEDRTVLTPDGMSAIEWYCEFETPVELDWADDALAIRPGYCMEPGPGVFPDVFVIADFQGEDGIVYLWSMSGGGTGEATVFYRCD</sequence>
<feature type="chain" id="PRO_5012848197" evidence="1">
    <location>
        <begin position="20"/>
        <end position="130"/>
    </location>
</feature>
<evidence type="ECO:0000313" key="3">
    <source>
        <dbReference type="Proteomes" id="UP000193900"/>
    </source>
</evidence>
<dbReference type="Proteomes" id="UP000193900">
    <property type="component" value="Unassembled WGS sequence"/>
</dbReference>
<proteinExistence type="predicted"/>
<keyword evidence="1" id="KW-0732">Signal</keyword>
<accession>A0A1Y5TNE2</accession>
<feature type="signal peptide" evidence="1">
    <location>
        <begin position="1"/>
        <end position="19"/>
    </location>
</feature>
<dbReference type="EMBL" id="FWFZ01000020">
    <property type="protein sequence ID" value="SLN67721.1"/>
    <property type="molecule type" value="Genomic_DNA"/>
</dbReference>
<gene>
    <name evidence="2" type="ORF">ROA7023_03257</name>
</gene>
<protein>
    <submittedName>
        <fullName evidence="2">Uncharacterized protein</fullName>
    </submittedName>
</protein>
<evidence type="ECO:0000256" key="1">
    <source>
        <dbReference type="SAM" id="SignalP"/>
    </source>
</evidence>
<organism evidence="2 3">
    <name type="scientific">Roseisalinus antarcticus</name>
    <dbReference type="NCBI Taxonomy" id="254357"/>
    <lineage>
        <taxon>Bacteria</taxon>
        <taxon>Pseudomonadati</taxon>
        <taxon>Pseudomonadota</taxon>
        <taxon>Alphaproteobacteria</taxon>
        <taxon>Rhodobacterales</taxon>
        <taxon>Roseobacteraceae</taxon>
        <taxon>Roseisalinus</taxon>
    </lineage>
</organism>
<name>A0A1Y5TNE2_9RHOB</name>
<evidence type="ECO:0000313" key="2">
    <source>
        <dbReference type="EMBL" id="SLN67721.1"/>
    </source>
</evidence>
<dbReference type="AlphaFoldDB" id="A0A1Y5TNE2"/>
<keyword evidence="3" id="KW-1185">Reference proteome</keyword>
<dbReference type="OrthoDB" id="7876097at2"/>